<proteinExistence type="predicted"/>
<dbReference type="Proteomes" id="UP001164250">
    <property type="component" value="Chromosome 7"/>
</dbReference>
<evidence type="ECO:0000313" key="1">
    <source>
        <dbReference type="EMBL" id="KAJ0092182.1"/>
    </source>
</evidence>
<sequence length="203" mass="22537">MNGCGVWPAAPSLLRFQVFNSDLHFPSFNVSSSSTPSAASTSVEEFPPTISHFHVSPPGWSSRTAVDDSFKIHPFPTPSLTNTNTIPGMISIRIQQLCVPIQDGEFHRRTKTKVFIEQFWVQNNSTNKISLTPFSESLLEFAKICNLIGFICFIYSILVCPHQNLRPLGGNVPAIAWQACVANLDHFGCFILCIPLFFAAFRS</sequence>
<evidence type="ECO:0000313" key="2">
    <source>
        <dbReference type="Proteomes" id="UP001164250"/>
    </source>
</evidence>
<keyword evidence="2" id="KW-1185">Reference proteome</keyword>
<protein>
    <submittedName>
        <fullName evidence="1">Uncharacterized protein</fullName>
    </submittedName>
</protein>
<reference evidence="2" key="1">
    <citation type="journal article" date="2023" name="G3 (Bethesda)">
        <title>Genome assembly and association tests identify interacting loci associated with vigor, precocity, and sex in interspecific pistachio rootstocks.</title>
        <authorList>
            <person name="Palmer W."/>
            <person name="Jacygrad E."/>
            <person name="Sagayaradj S."/>
            <person name="Cavanaugh K."/>
            <person name="Han R."/>
            <person name="Bertier L."/>
            <person name="Beede B."/>
            <person name="Kafkas S."/>
            <person name="Golino D."/>
            <person name="Preece J."/>
            <person name="Michelmore R."/>
        </authorList>
    </citation>
    <scope>NUCLEOTIDE SEQUENCE [LARGE SCALE GENOMIC DNA]</scope>
</reference>
<comment type="caution">
    <text evidence="1">The sequence shown here is derived from an EMBL/GenBank/DDBJ whole genome shotgun (WGS) entry which is preliminary data.</text>
</comment>
<gene>
    <name evidence="1" type="ORF">Patl1_26556</name>
</gene>
<accession>A0ACC1AZW0</accession>
<dbReference type="EMBL" id="CM047903">
    <property type="protein sequence ID" value="KAJ0092182.1"/>
    <property type="molecule type" value="Genomic_DNA"/>
</dbReference>
<organism evidence="1 2">
    <name type="scientific">Pistacia atlantica</name>
    <dbReference type="NCBI Taxonomy" id="434234"/>
    <lineage>
        <taxon>Eukaryota</taxon>
        <taxon>Viridiplantae</taxon>
        <taxon>Streptophyta</taxon>
        <taxon>Embryophyta</taxon>
        <taxon>Tracheophyta</taxon>
        <taxon>Spermatophyta</taxon>
        <taxon>Magnoliopsida</taxon>
        <taxon>eudicotyledons</taxon>
        <taxon>Gunneridae</taxon>
        <taxon>Pentapetalae</taxon>
        <taxon>rosids</taxon>
        <taxon>malvids</taxon>
        <taxon>Sapindales</taxon>
        <taxon>Anacardiaceae</taxon>
        <taxon>Pistacia</taxon>
    </lineage>
</organism>
<name>A0ACC1AZW0_9ROSI</name>